<evidence type="ECO:0000256" key="2">
    <source>
        <dbReference type="ARBA" id="ARBA00022761"/>
    </source>
</evidence>
<organism evidence="7 8">
    <name type="scientific">Meloidogyne graminicola</name>
    <dbReference type="NCBI Taxonomy" id="189291"/>
    <lineage>
        <taxon>Eukaryota</taxon>
        <taxon>Metazoa</taxon>
        <taxon>Ecdysozoa</taxon>
        <taxon>Nematoda</taxon>
        <taxon>Chromadorea</taxon>
        <taxon>Rhabditida</taxon>
        <taxon>Tylenchina</taxon>
        <taxon>Tylenchomorpha</taxon>
        <taxon>Tylenchoidea</taxon>
        <taxon>Meloidogynidae</taxon>
        <taxon>Meloidogyninae</taxon>
        <taxon>Meloidogyne</taxon>
    </lineage>
</organism>
<dbReference type="AlphaFoldDB" id="A0A8S9ZHB9"/>
<evidence type="ECO:0000259" key="6">
    <source>
        <dbReference type="PROSITE" id="PS51211"/>
    </source>
</evidence>
<evidence type="ECO:0000313" key="7">
    <source>
        <dbReference type="EMBL" id="KAF7632668.1"/>
    </source>
</evidence>
<evidence type="ECO:0000256" key="3">
    <source>
        <dbReference type="PROSITE-ProRule" id="PRU00557"/>
    </source>
</evidence>
<feature type="domain" description="Vitellogenin" evidence="6">
    <location>
        <begin position="60"/>
        <end position="471"/>
    </location>
</feature>
<dbReference type="EMBL" id="JABEBT010000096">
    <property type="protein sequence ID" value="KAF7632668.1"/>
    <property type="molecule type" value="Genomic_DNA"/>
</dbReference>
<dbReference type="InterPro" id="IPR015816">
    <property type="entry name" value="Vitellinogen_b-sht_N"/>
</dbReference>
<dbReference type="PANTHER" id="PTHR23345:SF15">
    <property type="entry name" value="VITELLOGENIN 1-RELATED"/>
    <property type="match status" value="1"/>
</dbReference>
<dbReference type="InterPro" id="IPR050733">
    <property type="entry name" value="Vitellogenin/Apolipophorin"/>
</dbReference>
<feature type="signal peptide" evidence="5">
    <location>
        <begin position="1"/>
        <end position="22"/>
    </location>
</feature>
<evidence type="ECO:0000313" key="8">
    <source>
        <dbReference type="Proteomes" id="UP000605970"/>
    </source>
</evidence>
<reference evidence="7" key="1">
    <citation type="journal article" date="2020" name="Ecol. Evol.">
        <title>Genome structure and content of the rice root-knot nematode (Meloidogyne graminicola).</title>
        <authorList>
            <person name="Phan N.T."/>
            <person name="Danchin E.G.J."/>
            <person name="Klopp C."/>
            <person name="Perfus-Barbeoch L."/>
            <person name="Kozlowski D.K."/>
            <person name="Koutsovoulos G.D."/>
            <person name="Lopez-Roques C."/>
            <person name="Bouchez O."/>
            <person name="Zahm M."/>
            <person name="Besnard G."/>
            <person name="Bellafiore S."/>
        </authorList>
    </citation>
    <scope>NUCLEOTIDE SEQUENCE</scope>
    <source>
        <strain evidence="7">VN-18</strain>
    </source>
</reference>
<keyword evidence="2" id="KW-0758">Storage protein</keyword>
<dbReference type="Gene3D" id="2.30.230.10">
    <property type="entry name" value="Lipovitellin, beta-sheet shell regions, chain A"/>
    <property type="match status" value="1"/>
</dbReference>
<accession>A0A8S9ZHB9</accession>
<dbReference type="Proteomes" id="UP000605970">
    <property type="component" value="Unassembled WGS sequence"/>
</dbReference>
<sequence>MRNIILFLIIILILNFFNFSLELPGDYLNELNKQHSSKHFKNFFYREYNTEGEQNLTPRFQEGNEYIYNYDAQVENGMLSSIDSTENKEESKQQAITRIKSEIKMFFPSEEQGQLCMTKIKFGQMNDLKHSEGKEECCDPMEMFEPKQIPQEVRQILEHCFTFNYVNGMIVRIHFHKDDVNWSQNIKRGVLNMLQLNLRQNNVQRESEEMRGGENVMGNNKNVDQLAYGYTIPEMTVEGECQTSYTINRASRSQQCQENQQQRTPCSFNVTKSINFKKCSKIVNLTNGYQTVEQQTKRSQCPLNDNTKSRRSEEQEGTEENVYAERDLRELNHQTVSKLDRQTVMRVMVKCGTEQKHQQNNNCQLENSEIVSNYVYKNTKIESEGPYGSSLRTKTCAKLSLVTVQSNQQQQMTLSQTSDREETLLFSNEWGYILDDFICLEMNNSRITTIPHIKDLKLNQQLLPFKILSKP</sequence>
<evidence type="ECO:0000256" key="4">
    <source>
        <dbReference type="SAM" id="MobiDB-lite"/>
    </source>
</evidence>
<comment type="caution">
    <text evidence="7">The sequence shown here is derived from an EMBL/GenBank/DDBJ whole genome shotgun (WGS) entry which is preliminary data.</text>
</comment>
<feature type="compositionally biased region" description="Polar residues" evidence="4">
    <location>
        <begin position="296"/>
        <end position="306"/>
    </location>
</feature>
<dbReference type="InterPro" id="IPR015819">
    <property type="entry name" value="Lipid_transp_b-sht_shell"/>
</dbReference>
<name>A0A8S9ZHB9_9BILA</name>
<feature type="region of interest" description="Disordered" evidence="4">
    <location>
        <begin position="296"/>
        <end position="321"/>
    </location>
</feature>
<dbReference type="GO" id="GO:0005319">
    <property type="term" value="F:lipid transporter activity"/>
    <property type="evidence" value="ECO:0007669"/>
    <property type="project" value="InterPro"/>
</dbReference>
<protein>
    <submittedName>
        <fullName evidence="7">Vitellogenin domain-containing protein</fullName>
    </submittedName>
</protein>
<keyword evidence="1 5" id="KW-0732">Signal</keyword>
<dbReference type="PANTHER" id="PTHR23345">
    <property type="entry name" value="VITELLOGENIN-RELATED"/>
    <property type="match status" value="1"/>
</dbReference>
<keyword evidence="8" id="KW-1185">Reference proteome</keyword>
<dbReference type="SUPFAM" id="SSF56968">
    <property type="entry name" value="Lipovitellin-phosvitin complex, beta-sheet shell regions"/>
    <property type="match status" value="1"/>
</dbReference>
<gene>
    <name evidence="7" type="ORF">Mgra_00007890</name>
</gene>
<comment type="caution">
    <text evidence="3">Lacks conserved residue(s) required for the propagation of feature annotation.</text>
</comment>
<feature type="chain" id="PRO_5035793914" evidence="5">
    <location>
        <begin position="23"/>
        <end position="471"/>
    </location>
</feature>
<dbReference type="PROSITE" id="PS51211">
    <property type="entry name" value="VITELLOGENIN"/>
    <property type="match status" value="1"/>
</dbReference>
<dbReference type="InterPro" id="IPR001747">
    <property type="entry name" value="Vitellogenin_N"/>
</dbReference>
<evidence type="ECO:0000256" key="1">
    <source>
        <dbReference type="ARBA" id="ARBA00022729"/>
    </source>
</evidence>
<dbReference type="Pfam" id="PF01347">
    <property type="entry name" value="Vitellogenin_N"/>
    <property type="match status" value="1"/>
</dbReference>
<dbReference type="OrthoDB" id="5825149at2759"/>
<evidence type="ECO:0000256" key="5">
    <source>
        <dbReference type="SAM" id="SignalP"/>
    </source>
</evidence>
<proteinExistence type="predicted"/>